<dbReference type="Proteomes" id="UP001225906">
    <property type="component" value="Unassembled WGS sequence"/>
</dbReference>
<dbReference type="InterPro" id="IPR046938">
    <property type="entry name" value="DNA_clamp_sf"/>
</dbReference>
<proteinExistence type="inferred from homology"/>
<sequence>MQIKINREVLLKPLNNVTGIVERRHTLPILSNLLVNIKQQEMHLTATDLEMQISLKVPTDIEGELSTTISAKKLLDICRSLPDGTSIEMVSQDNRITLKAGKSRFNLQTLPAADYPLMSKASGQNISFTISQAELKRLLKQVEFAMAQQDIRYYLNGLLMEVNGDQLHVVGTDGHRLSYTNTTLDQTFEKNEVILPRKTVLELTKLLDEQSESPVVIDLLNGQVSFEFGDIQLISKVIDGKFPDYNRVIPSGHQNTFEVNRQAILSALQRASILSNEKYRSIRMVITNGQLKLISTNTEQEEAEEELEILYDKTPLDIGFNVTYLIDVLNNLGDEQITFAFADANSSCLITAGSDANYKYVVMPMRI</sequence>
<dbReference type="Gene3D" id="3.10.150.10">
    <property type="entry name" value="DNA Polymerase III, subunit A, domain 2"/>
    <property type="match status" value="1"/>
</dbReference>
<dbReference type="RefSeq" id="WP_306387922.1">
    <property type="nucleotide sequence ID" value="NZ_JAVCAP010000001.1"/>
</dbReference>
<dbReference type="SUPFAM" id="SSF55979">
    <property type="entry name" value="DNA clamp"/>
    <property type="match status" value="3"/>
</dbReference>
<dbReference type="CDD" id="cd00140">
    <property type="entry name" value="beta_clamp"/>
    <property type="match status" value="1"/>
</dbReference>
<keyword evidence="7 10" id="KW-0235">DNA replication</keyword>
<evidence type="ECO:0000259" key="12">
    <source>
        <dbReference type="Pfam" id="PF02767"/>
    </source>
</evidence>
<comment type="subunit">
    <text evidence="10">Forms a ring-shaped head-to-tail homodimer around DNA.</text>
</comment>
<keyword evidence="6 10" id="KW-0548">Nucleotidyltransferase</keyword>
<keyword evidence="8 10" id="KW-0239">DNA-directed DNA polymerase</keyword>
<organism evidence="14 15">
    <name type="scientific">Methylophilus aquaticus</name>
    <dbReference type="NCBI Taxonomy" id="1971610"/>
    <lineage>
        <taxon>Bacteria</taxon>
        <taxon>Pseudomonadati</taxon>
        <taxon>Pseudomonadota</taxon>
        <taxon>Betaproteobacteria</taxon>
        <taxon>Nitrosomonadales</taxon>
        <taxon>Methylophilaceae</taxon>
        <taxon>Methylophilus</taxon>
    </lineage>
</organism>
<dbReference type="PANTHER" id="PTHR30478:SF0">
    <property type="entry name" value="BETA SLIDING CLAMP"/>
    <property type="match status" value="1"/>
</dbReference>
<evidence type="ECO:0000256" key="3">
    <source>
        <dbReference type="ARBA" id="ARBA00021035"/>
    </source>
</evidence>
<dbReference type="Pfam" id="PF02768">
    <property type="entry name" value="DNA_pol3_beta_3"/>
    <property type="match status" value="1"/>
</dbReference>
<evidence type="ECO:0000256" key="5">
    <source>
        <dbReference type="ARBA" id="ARBA00022679"/>
    </source>
</evidence>
<evidence type="ECO:0000256" key="8">
    <source>
        <dbReference type="ARBA" id="ARBA00022932"/>
    </source>
</evidence>
<evidence type="ECO:0000256" key="4">
    <source>
        <dbReference type="ARBA" id="ARBA00022490"/>
    </source>
</evidence>
<keyword evidence="4 10" id="KW-0963">Cytoplasm</keyword>
<feature type="domain" description="DNA polymerase III beta sliding clamp central" evidence="12">
    <location>
        <begin position="129"/>
        <end position="244"/>
    </location>
</feature>
<evidence type="ECO:0000313" key="15">
    <source>
        <dbReference type="Proteomes" id="UP001225906"/>
    </source>
</evidence>
<dbReference type="InterPro" id="IPR022635">
    <property type="entry name" value="DNA_polIII_beta_C"/>
</dbReference>
<dbReference type="SMART" id="SM00480">
    <property type="entry name" value="POL3Bc"/>
    <property type="match status" value="1"/>
</dbReference>
<gene>
    <name evidence="14" type="primary">dnaN</name>
    <name evidence="14" type="ORF">Q9291_00150</name>
</gene>
<evidence type="ECO:0000256" key="1">
    <source>
        <dbReference type="ARBA" id="ARBA00004496"/>
    </source>
</evidence>
<reference evidence="15" key="1">
    <citation type="journal article" date="2019" name="Int. J. Syst. Evol. Microbiol.">
        <title>The Global Catalogue of Microorganisms (GCM) 10K type strain sequencing project: providing services to taxonomists for standard genome sequencing and annotation.</title>
        <authorList>
            <consortium name="The Broad Institute Genomics Platform"/>
            <consortium name="The Broad Institute Genome Sequencing Center for Infectious Disease"/>
            <person name="Wu L."/>
            <person name="Ma J."/>
        </authorList>
    </citation>
    <scope>NUCLEOTIDE SEQUENCE [LARGE SCALE GENOMIC DNA]</scope>
    <source>
        <strain evidence="15">VKM B-3159</strain>
    </source>
</reference>
<evidence type="ECO:0000256" key="9">
    <source>
        <dbReference type="ARBA" id="ARBA00023125"/>
    </source>
</evidence>
<dbReference type="Pfam" id="PF02767">
    <property type="entry name" value="DNA_pol3_beta_2"/>
    <property type="match status" value="1"/>
</dbReference>
<dbReference type="GO" id="GO:0003887">
    <property type="term" value="F:DNA-directed DNA polymerase activity"/>
    <property type="evidence" value="ECO:0007669"/>
    <property type="project" value="UniProtKB-EC"/>
</dbReference>
<accession>A0ABT9JQ30</accession>
<dbReference type="Gene3D" id="3.70.10.10">
    <property type="match status" value="1"/>
</dbReference>
<evidence type="ECO:0000256" key="7">
    <source>
        <dbReference type="ARBA" id="ARBA00022705"/>
    </source>
</evidence>
<comment type="similarity">
    <text evidence="2 10">Belongs to the beta sliding clamp family.</text>
</comment>
<dbReference type="InterPro" id="IPR022634">
    <property type="entry name" value="DNA_polIII_beta_N"/>
</dbReference>
<dbReference type="NCBIfam" id="TIGR00663">
    <property type="entry name" value="dnan"/>
    <property type="match status" value="1"/>
</dbReference>
<dbReference type="Pfam" id="PF00712">
    <property type="entry name" value="DNA_pol3_beta"/>
    <property type="match status" value="1"/>
</dbReference>
<evidence type="ECO:0000259" key="11">
    <source>
        <dbReference type="Pfam" id="PF00712"/>
    </source>
</evidence>
<protein>
    <recommendedName>
        <fullName evidence="3 10">Beta sliding clamp</fullName>
    </recommendedName>
</protein>
<keyword evidence="15" id="KW-1185">Reference proteome</keyword>
<comment type="function">
    <text evidence="10">Confers DNA tethering and processivity to DNA polymerases and other proteins. Acts as a clamp, forming a ring around DNA (a reaction catalyzed by the clamp-loading complex) which diffuses in an ATP-independent manner freely and bidirectionally along dsDNA. Initially characterized for its ability to contact the catalytic subunit of DNA polymerase III (Pol III), a complex, multichain enzyme responsible for most of the replicative synthesis in bacteria; Pol III exhibits 3'-5' exonuclease proofreading activity. The beta chain is required for initiation of replication as well as for processivity of DNA replication.</text>
</comment>
<comment type="caution">
    <text evidence="14">The sequence shown here is derived from an EMBL/GenBank/DDBJ whole genome shotgun (WGS) entry which is preliminary data.</text>
</comment>
<feature type="domain" description="DNA polymerase III beta sliding clamp N-terminal" evidence="11">
    <location>
        <begin position="1"/>
        <end position="118"/>
    </location>
</feature>
<evidence type="ECO:0000256" key="6">
    <source>
        <dbReference type="ARBA" id="ARBA00022695"/>
    </source>
</evidence>
<dbReference type="PANTHER" id="PTHR30478">
    <property type="entry name" value="DNA POLYMERASE III SUBUNIT BETA"/>
    <property type="match status" value="1"/>
</dbReference>
<comment type="subcellular location">
    <subcellularLocation>
        <location evidence="1 10">Cytoplasm</location>
    </subcellularLocation>
</comment>
<dbReference type="InterPro" id="IPR022637">
    <property type="entry name" value="DNA_polIII_beta_cen"/>
</dbReference>
<evidence type="ECO:0000256" key="2">
    <source>
        <dbReference type="ARBA" id="ARBA00010752"/>
    </source>
</evidence>
<evidence type="ECO:0000259" key="13">
    <source>
        <dbReference type="Pfam" id="PF02768"/>
    </source>
</evidence>
<feature type="domain" description="DNA polymerase III beta sliding clamp C-terminal" evidence="13">
    <location>
        <begin position="247"/>
        <end position="366"/>
    </location>
</feature>
<evidence type="ECO:0000313" key="14">
    <source>
        <dbReference type="EMBL" id="MDP8566246.1"/>
    </source>
</evidence>
<keyword evidence="9" id="KW-0238">DNA-binding</keyword>
<dbReference type="PIRSF" id="PIRSF000804">
    <property type="entry name" value="DNA_pol_III_b"/>
    <property type="match status" value="1"/>
</dbReference>
<keyword evidence="5 10" id="KW-0808">Transferase</keyword>
<dbReference type="EMBL" id="JAVCAP010000001">
    <property type="protein sequence ID" value="MDP8566246.1"/>
    <property type="molecule type" value="Genomic_DNA"/>
</dbReference>
<dbReference type="InterPro" id="IPR001001">
    <property type="entry name" value="DNA_polIII_beta"/>
</dbReference>
<name>A0ABT9JQ30_9PROT</name>
<evidence type="ECO:0000256" key="10">
    <source>
        <dbReference type="PIRNR" id="PIRNR000804"/>
    </source>
</evidence>